<keyword evidence="11" id="KW-1185">Reference proteome</keyword>
<dbReference type="HOGENOM" id="CLU_389315_0_0_1"/>
<proteinExistence type="inferred from homology"/>
<feature type="transmembrane region" description="Helical" evidence="8">
    <location>
        <begin position="193"/>
        <end position="216"/>
    </location>
</feature>
<feature type="transmembrane region" description="Helical" evidence="8">
    <location>
        <begin position="223"/>
        <end position="241"/>
    </location>
</feature>
<sequence length="738" mass="80424">MSLNYPTRRWSRRSRSHLSSHSSAYSQHRSEPSPPPSFSHLSGSPPSFHSHSDHIDPDFIMPGTTTVMAGGWTDARPPTPPEGVIRVETSFTVEEVFIEPEPANNSTNTIFGDSSSHYQATVWSAASRFTRNLFEPEVNNGRGGSINIDNTTTSKWVATALLLASVNLITMVTESMMPVMIPTIIYDLNVQGFQWLIAGPAIGAAATALIAGHLYVIVPFKQIYMVFAVIVLIATISPGFAPNMAFLFYTRMLLGVGLAGQHFGTLVFLEHKSSFADKVRRDFFLTVSSTLGLIVGPIFGSIFAHRDKNWSWGFYTAFILLALVLVFLFYLLPTEVEIAANAPWACGPVFNWSHRLNCIDTLGGLLSFFGIITLLITFNFAGTLTPWTSGYLYISLVIGIILIVLLILQQAYKILNSPSTRLFPVEYLQHFKTMALFVLVFLTAAIFQTVLSYTALYQLVTRPQPSAVTTAFYLFFTTTGPHLISVLVIPVYLGGGLMMRYPMVPSYSFWSAVSSVLLLAGTALLFINTPSVLPGSDGLPTIAKEFALACIGFWSAITLSMAHQLMDLLQPLFARGNQDARQKHPLHNRAFVLFAVYLGAAVSLTAAGSIFMHVGPRAQFALLEQANDVAYPASVDNALFLLLGYTFVDGKVTPALFGASIAALENAFGWSLVGVVSCAVAACLVSACLLVAKAANGELAWPMRARRAQIPEDWRAGVGGRPGQRDIELEDRVSGTTL</sequence>
<evidence type="ECO:0000256" key="7">
    <source>
        <dbReference type="SAM" id="MobiDB-lite"/>
    </source>
</evidence>
<dbReference type="SUPFAM" id="SSF103473">
    <property type="entry name" value="MFS general substrate transporter"/>
    <property type="match status" value="1"/>
</dbReference>
<evidence type="ECO:0000313" key="11">
    <source>
        <dbReference type="Proteomes" id="UP000054466"/>
    </source>
</evidence>
<dbReference type="InterPro" id="IPR011701">
    <property type="entry name" value="MFS"/>
</dbReference>
<organism evidence="10 11">
    <name type="scientific">Cladophialophora immunda</name>
    <dbReference type="NCBI Taxonomy" id="569365"/>
    <lineage>
        <taxon>Eukaryota</taxon>
        <taxon>Fungi</taxon>
        <taxon>Dikarya</taxon>
        <taxon>Ascomycota</taxon>
        <taxon>Pezizomycotina</taxon>
        <taxon>Eurotiomycetes</taxon>
        <taxon>Chaetothyriomycetidae</taxon>
        <taxon>Chaetothyriales</taxon>
        <taxon>Herpotrichiellaceae</taxon>
        <taxon>Cladophialophora</taxon>
    </lineage>
</organism>
<evidence type="ECO:0000256" key="5">
    <source>
        <dbReference type="ARBA" id="ARBA00022989"/>
    </source>
</evidence>
<feature type="transmembrane region" description="Helical" evidence="8">
    <location>
        <begin position="433"/>
        <end position="451"/>
    </location>
</feature>
<dbReference type="GeneID" id="27345511"/>
<reference evidence="10 11" key="1">
    <citation type="submission" date="2015-01" db="EMBL/GenBank/DDBJ databases">
        <title>The Genome Sequence of Cladophialophora immunda CBS83496.</title>
        <authorList>
            <consortium name="The Broad Institute Genomics Platform"/>
            <person name="Cuomo C."/>
            <person name="de Hoog S."/>
            <person name="Gorbushina A."/>
            <person name="Stielow B."/>
            <person name="Teixiera M."/>
            <person name="Abouelleil A."/>
            <person name="Chapman S.B."/>
            <person name="Priest M."/>
            <person name="Young S.K."/>
            <person name="Wortman J."/>
            <person name="Nusbaum C."/>
            <person name="Birren B."/>
        </authorList>
    </citation>
    <scope>NUCLEOTIDE SEQUENCE [LARGE SCALE GENOMIC DNA]</scope>
    <source>
        <strain evidence="10 11">CBS 83496</strain>
    </source>
</reference>
<dbReference type="OrthoDB" id="4157088at2759"/>
<gene>
    <name evidence="10" type="ORF">PV07_06317</name>
</gene>
<keyword evidence="3" id="KW-0813">Transport</keyword>
<feature type="transmembrane region" description="Helical" evidence="8">
    <location>
        <begin position="471"/>
        <end position="495"/>
    </location>
</feature>
<name>A0A0D1ZRD3_9EURO</name>
<feature type="transmembrane region" description="Helical" evidence="8">
    <location>
        <begin position="390"/>
        <end position="412"/>
    </location>
</feature>
<feature type="transmembrane region" description="Helical" evidence="8">
    <location>
        <begin position="546"/>
        <end position="569"/>
    </location>
</feature>
<dbReference type="Gene3D" id="1.20.1250.20">
    <property type="entry name" value="MFS general substrate transporter like domains"/>
    <property type="match status" value="1"/>
</dbReference>
<evidence type="ECO:0000259" key="9">
    <source>
        <dbReference type="PROSITE" id="PS50850"/>
    </source>
</evidence>
<evidence type="ECO:0000256" key="4">
    <source>
        <dbReference type="ARBA" id="ARBA00022692"/>
    </source>
</evidence>
<feature type="transmembrane region" description="Helical" evidence="8">
    <location>
        <begin position="507"/>
        <end position="526"/>
    </location>
</feature>
<feature type="domain" description="Major facilitator superfamily (MFS) profile" evidence="9">
    <location>
        <begin position="153"/>
        <end position="695"/>
    </location>
</feature>
<comment type="subcellular location">
    <subcellularLocation>
        <location evidence="1">Membrane</location>
        <topology evidence="1">Multi-pass membrane protein</topology>
    </subcellularLocation>
</comment>
<dbReference type="AlphaFoldDB" id="A0A0D1ZRD3"/>
<feature type="transmembrane region" description="Helical" evidence="8">
    <location>
        <begin position="156"/>
        <end position="173"/>
    </location>
</feature>
<feature type="compositionally biased region" description="Polar residues" evidence="7">
    <location>
        <begin position="39"/>
        <end position="49"/>
    </location>
</feature>
<feature type="compositionally biased region" description="Basic residues" evidence="7">
    <location>
        <begin position="9"/>
        <end position="18"/>
    </location>
</feature>
<dbReference type="Proteomes" id="UP000054466">
    <property type="component" value="Unassembled WGS sequence"/>
</dbReference>
<dbReference type="GO" id="GO:0005886">
    <property type="term" value="C:plasma membrane"/>
    <property type="evidence" value="ECO:0007669"/>
    <property type="project" value="TreeGrafter"/>
</dbReference>
<feature type="transmembrane region" description="Helical" evidence="8">
    <location>
        <begin position="247"/>
        <end position="271"/>
    </location>
</feature>
<evidence type="ECO:0000256" key="2">
    <source>
        <dbReference type="ARBA" id="ARBA00007520"/>
    </source>
</evidence>
<feature type="transmembrane region" description="Helical" evidence="8">
    <location>
        <begin position="590"/>
        <end position="614"/>
    </location>
</feature>
<dbReference type="InterPro" id="IPR020846">
    <property type="entry name" value="MFS_dom"/>
</dbReference>
<comment type="similarity">
    <text evidence="2">Belongs to the major facilitator superfamily. TCR/Tet family.</text>
</comment>
<dbReference type="PROSITE" id="PS50850">
    <property type="entry name" value="MFS"/>
    <property type="match status" value="1"/>
</dbReference>
<dbReference type="PANTHER" id="PTHR23501">
    <property type="entry name" value="MAJOR FACILITATOR SUPERFAMILY"/>
    <property type="match status" value="1"/>
</dbReference>
<dbReference type="RefSeq" id="XP_016250797.1">
    <property type="nucleotide sequence ID" value="XM_016393278.1"/>
</dbReference>
<protein>
    <recommendedName>
        <fullName evidence="9">Major facilitator superfamily (MFS) profile domain-containing protein</fullName>
    </recommendedName>
</protein>
<evidence type="ECO:0000256" key="6">
    <source>
        <dbReference type="ARBA" id="ARBA00023136"/>
    </source>
</evidence>
<evidence type="ECO:0000313" key="10">
    <source>
        <dbReference type="EMBL" id="KIW30581.1"/>
    </source>
</evidence>
<dbReference type="InterPro" id="IPR036259">
    <property type="entry name" value="MFS_trans_sf"/>
</dbReference>
<keyword evidence="6 8" id="KW-0472">Membrane</keyword>
<evidence type="ECO:0000256" key="1">
    <source>
        <dbReference type="ARBA" id="ARBA00004141"/>
    </source>
</evidence>
<feature type="transmembrane region" description="Helical" evidence="8">
    <location>
        <begin position="362"/>
        <end position="384"/>
    </location>
</feature>
<keyword evidence="5 8" id="KW-1133">Transmembrane helix</keyword>
<dbReference type="PANTHER" id="PTHR23501:SF12">
    <property type="entry name" value="MAJOR FACILITATOR SUPERFAMILY (MFS) PROFILE DOMAIN-CONTAINING PROTEIN-RELATED"/>
    <property type="match status" value="1"/>
</dbReference>
<evidence type="ECO:0000256" key="8">
    <source>
        <dbReference type="SAM" id="Phobius"/>
    </source>
</evidence>
<feature type="region of interest" description="Disordered" evidence="7">
    <location>
        <begin position="1"/>
        <end position="64"/>
    </location>
</feature>
<keyword evidence="4 8" id="KW-0812">Transmembrane</keyword>
<dbReference type="VEuPathDB" id="FungiDB:PV07_06317"/>
<feature type="transmembrane region" description="Helical" evidence="8">
    <location>
        <begin position="283"/>
        <end position="304"/>
    </location>
</feature>
<accession>A0A0D1ZRD3</accession>
<feature type="transmembrane region" description="Helical" evidence="8">
    <location>
        <begin position="667"/>
        <end position="692"/>
    </location>
</feature>
<evidence type="ECO:0000256" key="3">
    <source>
        <dbReference type="ARBA" id="ARBA00022448"/>
    </source>
</evidence>
<dbReference type="Pfam" id="PF07690">
    <property type="entry name" value="MFS_1"/>
    <property type="match status" value="1"/>
</dbReference>
<dbReference type="EMBL" id="KN847042">
    <property type="protein sequence ID" value="KIW30581.1"/>
    <property type="molecule type" value="Genomic_DNA"/>
</dbReference>
<dbReference type="GO" id="GO:0022857">
    <property type="term" value="F:transmembrane transporter activity"/>
    <property type="evidence" value="ECO:0007669"/>
    <property type="project" value="InterPro"/>
</dbReference>
<feature type="transmembrane region" description="Helical" evidence="8">
    <location>
        <begin position="310"/>
        <end position="332"/>
    </location>
</feature>